<protein>
    <submittedName>
        <fullName evidence="1">HAD family hydrolase</fullName>
    </submittedName>
</protein>
<dbReference type="PANTHER" id="PTHR10000:SF8">
    <property type="entry name" value="HAD SUPERFAMILY HYDROLASE-LIKE, TYPE 3"/>
    <property type="match status" value="1"/>
</dbReference>
<dbReference type="GO" id="GO:0016791">
    <property type="term" value="F:phosphatase activity"/>
    <property type="evidence" value="ECO:0007669"/>
    <property type="project" value="TreeGrafter"/>
</dbReference>
<dbReference type="Gene3D" id="3.30.1240.10">
    <property type="match status" value="1"/>
</dbReference>
<dbReference type="SFLD" id="SFLDG01140">
    <property type="entry name" value="C2.B:_Phosphomannomutase_and_P"/>
    <property type="match status" value="1"/>
</dbReference>
<reference evidence="2" key="1">
    <citation type="submission" date="2016-02" db="EMBL/GenBank/DDBJ databases">
        <authorList>
            <person name="Kaur G."/>
            <person name="Nair G.R."/>
            <person name="Mayilraj S."/>
        </authorList>
    </citation>
    <scope>NUCLEOTIDE SEQUENCE [LARGE SCALE GENOMIC DNA]</scope>
    <source>
        <strain evidence="2">GA-15</strain>
    </source>
</reference>
<dbReference type="Pfam" id="PF08282">
    <property type="entry name" value="Hydrolase_3"/>
    <property type="match status" value="1"/>
</dbReference>
<dbReference type="InterPro" id="IPR036412">
    <property type="entry name" value="HAD-like_sf"/>
</dbReference>
<dbReference type="EMBL" id="LSTQ01000008">
    <property type="protein sequence ID" value="OAH30320.1"/>
    <property type="molecule type" value="Genomic_DNA"/>
</dbReference>
<organism evidence="1 2">
    <name type="scientific">Corynebacterium stationis</name>
    <dbReference type="NCBI Taxonomy" id="1705"/>
    <lineage>
        <taxon>Bacteria</taxon>
        <taxon>Bacillati</taxon>
        <taxon>Actinomycetota</taxon>
        <taxon>Actinomycetes</taxon>
        <taxon>Mycobacteriales</taxon>
        <taxon>Corynebacteriaceae</taxon>
        <taxon>Corynebacterium</taxon>
    </lineage>
</organism>
<dbReference type="InterPro" id="IPR023214">
    <property type="entry name" value="HAD_sf"/>
</dbReference>
<dbReference type="SUPFAM" id="SSF56784">
    <property type="entry name" value="HAD-like"/>
    <property type="match status" value="1"/>
</dbReference>
<gene>
    <name evidence="1" type="ORF">AYJ05_06090</name>
</gene>
<dbReference type="PANTHER" id="PTHR10000">
    <property type="entry name" value="PHOSPHOSERINE PHOSPHATASE"/>
    <property type="match status" value="1"/>
</dbReference>
<dbReference type="GO" id="GO:0000287">
    <property type="term" value="F:magnesium ion binding"/>
    <property type="evidence" value="ECO:0007669"/>
    <property type="project" value="TreeGrafter"/>
</dbReference>
<sequence length="274" mass="29909">MDAPKFIASDIDGTFLNPDHRVVPRNRDVVTRAVEDGAKFALATGRPHRWIQPVLEQIPLRPLCVTSNGAVVYDSDQDQILRAIEMDSAAMNEIVTTVQEIMARHGEVSFAVERAGLSAKDPLDELYVVDEIYAEHAPFEGFGVAPVEGVVAQPAVKLIIRNPDMQSQELFDLINPHVDPEIGHVTFSIPDGMLEVAAPGISKEVGVEFLASHYGIARKDVMTFGDMPNDIEMLEWAGVGVAMDNAVQAVKDAADIVTVSNTEAGVAHILERWF</sequence>
<keyword evidence="2" id="KW-1185">Reference proteome</keyword>
<evidence type="ECO:0000313" key="1">
    <source>
        <dbReference type="EMBL" id="OAH30320.1"/>
    </source>
</evidence>
<dbReference type="SFLD" id="SFLDS00003">
    <property type="entry name" value="Haloacid_Dehalogenase"/>
    <property type="match status" value="1"/>
</dbReference>
<proteinExistence type="predicted"/>
<dbReference type="CDD" id="cd07516">
    <property type="entry name" value="HAD_Pase"/>
    <property type="match status" value="1"/>
</dbReference>
<dbReference type="STRING" id="1705.CA21670_11560"/>
<dbReference type="OrthoDB" id="3180855at2"/>
<dbReference type="GO" id="GO:0005829">
    <property type="term" value="C:cytosol"/>
    <property type="evidence" value="ECO:0007669"/>
    <property type="project" value="TreeGrafter"/>
</dbReference>
<dbReference type="AlphaFoldDB" id="A0A177IND1"/>
<dbReference type="Proteomes" id="UP000076947">
    <property type="component" value="Unassembled WGS sequence"/>
</dbReference>
<name>A0A177IND1_9CORY</name>
<keyword evidence="1" id="KW-0378">Hydrolase</keyword>
<dbReference type="Gene3D" id="3.40.50.1000">
    <property type="entry name" value="HAD superfamily/HAD-like"/>
    <property type="match status" value="1"/>
</dbReference>
<dbReference type="RefSeq" id="WP_066838422.1">
    <property type="nucleotide sequence ID" value="NZ_LSTQ01000008.1"/>
</dbReference>
<accession>A0A177IND1</accession>
<dbReference type="NCBIfam" id="TIGR00099">
    <property type="entry name" value="Cof-subfamily"/>
    <property type="match status" value="1"/>
</dbReference>
<comment type="caution">
    <text evidence="1">The sequence shown here is derived from an EMBL/GenBank/DDBJ whole genome shotgun (WGS) entry which is preliminary data.</text>
</comment>
<evidence type="ECO:0000313" key="2">
    <source>
        <dbReference type="Proteomes" id="UP000076947"/>
    </source>
</evidence>
<dbReference type="InterPro" id="IPR000150">
    <property type="entry name" value="Cof"/>
</dbReference>